<dbReference type="Proteomes" id="UP000530263">
    <property type="component" value="Unassembled WGS sequence"/>
</dbReference>
<evidence type="ECO:0000256" key="1">
    <source>
        <dbReference type="ARBA" id="ARBA00001962"/>
    </source>
</evidence>
<comment type="function">
    <text evidence="6">2-oxoglutarate(2OG)-dependent dioxygenase that catalyzes the conversion of 2-oxoglutarate to succinate and CO(2) in an iron-dependent manner. However, does not couple 2OG turnover to the hydroxylation of acyl-coenzyme A derivatives, implying that it is not directly involved in phytanoyl coenzyme-A metabolism. Does not show detectable activity towards fatty acid CoA thioesters.</text>
</comment>
<evidence type="ECO:0000313" key="7">
    <source>
        <dbReference type="EMBL" id="NWQ80374.1"/>
    </source>
</evidence>
<organism evidence="7 8">
    <name type="scientific">Columbina picui</name>
    <name type="common">Picui ground-dove</name>
    <dbReference type="NCBI Taxonomy" id="115618"/>
    <lineage>
        <taxon>Eukaryota</taxon>
        <taxon>Metazoa</taxon>
        <taxon>Chordata</taxon>
        <taxon>Craniata</taxon>
        <taxon>Vertebrata</taxon>
        <taxon>Euteleostomi</taxon>
        <taxon>Archelosauria</taxon>
        <taxon>Archosauria</taxon>
        <taxon>Dinosauria</taxon>
        <taxon>Saurischia</taxon>
        <taxon>Theropoda</taxon>
        <taxon>Coelurosauria</taxon>
        <taxon>Aves</taxon>
        <taxon>Neognathae</taxon>
        <taxon>Neoaves</taxon>
        <taxon>Columbimorphae</taxon>
        <taxon>Columbiformes</taxon>
        <taxon>Columbidae</taxon>
        <taxon>Columbina</taxon>
    </lineage>
</organism>
<keyword evidence="8" id="KW-1185">Reference proteome</keyword>
<comment type="cofactor">
    <cofactor evidence="1">
        <name>Fe cation</name>
        <dbReference type="ChEBI" id="CHEBI:24875"/>
    </cofactor>
</comment>
<dbReference type="SUPFAM" id="SSF51197">
    <property type="entry name" value="Clavaminate synthase-like"/>
    <property type="match status" value="1"/>
</dbReference>
<dbReference type="PANTHER" id="PTHR20883">
    <property type="entry name" value="PHYTANOYL-COA DIOXYGENASE DOMAIN CONTAINING 1"/>
    <property type="match status" value="1"/>
</dbReference>
<evidence type="ECO:0000256" key="2">
    <source>
        <dbReference type="ARBA" id="ARBA00022723"/>
    </source>
</evidence>
<feature type="non-terminal residue" evidence="7">
    <location>
        <position position="293"/>
    </location>
</feature>
<dbReference type="AlphaFoldDB" id="A0A7K4S3S4"/>
<reference evidence="7 8" key="1">
    <citation type="submission" date="2019-09" db="EMBL/GenBank/DDBJ databases">
        <title>Bird 10,000 Genomes (B10K) Project - Family phase.</title>
        <authorList>
            <person name="Zhang G."/>
        </authorList>
    </citation>
    <scope>NUCLEOTIDE SEQUENCE [LARGE SCALE GENOMIC DNA]</scope>
    <source>
        <strain evidence="7">B10K-DU-021-26</strain>
        <tissue evidence="7">Mixed tissue sample</tissue>
    </source>
</reference>
<comment type="caution">
    <text evidence="7">The sequence shown here is derived from an EMBL/GenBank/DDBJ whole genome shotgun (WGS) entry which is preliminary data.</text>
</comment>
<dbReference type="Pfam" id="PF05721">
    <property type="entry name" value="PhyH"/>
    <property type="match status" value="1"/>
</dbReference>
<dbReference type="EMBL" id="VYZG01001229">
    <property type="protein sequence ID" value="NWQ80374.1"/>
    <property type="molecule type" value="Genomic_DNA"/>
</dbReference>
<dbReference type="GO" id="GO:0046872">
    <property type="term" value="F:metal ion binding"/>
    <property type="evidence" value="ECO:0007669"/>
    <property type="project" value="UniProtKB-KW"/>
</dbReference>
<dbReference type="Gene3D" id="2.60.120.620">
    <property type="entry name" value="q2cbj1_9rhob like domain"/>
    <property type="match status" value="1"/>
</dbReference>
<evidence type="ECO:0000256" key="3">
    <source>
        <dbReference type="ARBA" id="ARBA00023004"/>
    </source>
</evidence>
<proteinExistence type="inferred from homology"/>
<dbReference type="PANTHER" id="PTHR20883:SF15">
    <property type="entry name" value="PHYTANOYL-COA DIOXYGENASE DOMAIN-CONTAINING PROTEIN 1"/>
    <property type="match status" value="1"/>
</dbReference>
<dbReference type="InterPro" id="IPR008775">
    <property type="entry name" value="Phytyl_CoA_dOase-like"/>
</dbReference>
<comment type="similarity">
    <text evidence="4">Belongs to the PhyH family. PHYHD1 subfamily.</text>
</comment>
<name>A0A7K4S3S4_COLPI</name>
<evidence type="ECO:0000313" key="8">
    <source>
        <dbReference type="Proteomes" id="UP000530263"/>
    </source>
</evidence>
<keyword evidence="2" id="KW-0479">Metal-binding</keyword>
<evidence type="ECO:0000256" key="5">
    <source>
        <dbReference type="ARBA" id="ARBA00039857"/>
    </source>
</evidence>
<accession>A0A7K4S3S4</accession>
<dbReference type="OrthoDB" id="445007at2759"/>
<feature type="non-terminal residue" evidence="7">
    <location>
        <position position="1"/>
    </location>
</feature>
<evidence type="ECO:0000256" key="6">
    <source>
        <dbReference type="ARBA" id="ARBA00045487"/>
    </source>
</evidence>
<gene>
    <name evidence="7" type="primary">Phyhd1</name>
    <name evidence="7" type="ORF">COLPIC_R05926</name>
</gene>
<keyword evidence="3" id="KW-0408">Iron</keyword>
<sequence>AARSPPCLFQFHQDGFLVLENFFTAEECDSMRNQIGRIVAEMEVPPHCRTAFSTKEEEQLQAQGSSDYFLTSGDKIRFFFEKGVLDERGNFLIPKEKSISKIGHALHAYDPVFKQITHSTKVQELGRKLGLERPVVVQSMYIFKVHPQRPHLVAVTPHQDATFLHTEPLGRILGFWIALEDARRENGCLWFIPGSHTGGISRRMVRAASGSSTCVEFVGSEPAYDDSQFIPLPINKGGLILIHGEVVHKSELNSSEFSRHAFTFHVMEAKDTSWSKENWLQPTPELPFPSLYT</sequence>
<protein>
    <recommendedName>
        <fullName evidence="5">Phytanoyl-CoA dioxygenase domain-containing protein 1</fullName>
    </recommendedName>
</protein>
<evidence type="ECO:0000256" key="4">
    <source>
        <dbReference type="ARBA" id="ARBA00038356"/>
    </source>
</evidence>